<dbReference type="InterPro" id="IPR036704">
    <property type="entry name" value="RraA/RraA-like_sf"/>
</dbReference>
<organism evidence="13 14">
    <name type="scientific">Pseudonocardia alaniniphila</name>
    <dbReference type="NCBI Taxonomy" id="75291"/>
    <lineage>
        <taxon>Bacteria</taxon>
        <taxon>Bacillati</taxon>
        <taxon>Actinomycetota</taxon>
        <taxon>Actinomycetes</taxon>
        <taxon>Pseudonocardiales</taxon>
        <taxon>Pseudonocardiaceae</taxon>
        <taxon>Pseudonocardia</taxon>
    </lineage>
</organism>
<evidence type="ECO:0000256" key="6">
    <source>
        <dbReference type="ARBA" id="ARBA00012947"/>
    </source>
</evidence>
<dbReference type="Pfam" id="PF03737">
    <property type="entry name" value="RraA-like"/>
    <property type="match status" value="1"/>
</dbReference>
<comment type="similarity">
    <text evidence="3">Belongs to the class II aldolase/RraA-like family.</text>
</comment>
<name>A0ABS9TNN0_9PSEU</name>
<evidence type="ECO:0000256" key="2">
    <source>
        <dbReference type="ARBA" id="ARBA00001968"/>
    </source>
</evidence>
<dbReference type="SUPFAM" id="SSF89562">
    <property type="entry name" value="RraA-like"/>
    <property type="match status" value="1"/>
</dbReference>
<comment type="catalytic activity">
    <reaction evidence="1">
        <text>4-hydroxy-4-methyl-2-oxoglutarate = 2 pyruvate</text>
        <dbReference type="Rhea" id="RHEA:22748"/>
        <dbReference type="ChEBI" id="CHEBI:15361"/>
        <dbReference type="ChEBI" id="CHEBI:58276"/>
        <dbReference type="EC" id="4.1.3.17"/>
    </reaction>
</comment>
<evidence type="ECO:0000313" key="13">
    <source>
        <dbReference type="EMBL" id="MCH6170134.1"/>
    </source>
</evidence>
<dbReference type="PANTHER" id="PTHR33254">
    <property type="entry name" value="4-HYDROXY-4-METHYL-2-OXOGLUTARATE ALDOLASE 3-RELATED"/>
    <property type="match status" value="1"/>
</dbReference>
<dbReference type="EC" id="4.1.3.17" evidence="5"/>
<comment type="caution">
    <text evidence="13">The sequence shown here is derived from an EMBL/GenBank/DDBJ whole genome shotgun (WGS) entry which is preliminary data.</text>
</comment>
<dbReference type="CDD" id="cd16841">
    <property type="entry name" value="RraA_family"/>
    <property type="match status" value="1"/>
</dbReference>
<evidence type="ECO:0000256" key="7">
    <source>
        <dbReference type="ARBA" id="ARBA00016549"/>
    </source>
</evidence>
<dbReference type="PANTHER" id="PTHR33254:SF4">
    <property type="entry name" value="4-HYDROXY-4-METHYL-2-OXOGLUTARATE ALDOLASE 3-RELATED"/>
    <property type="match status" value="1"/>
</dbReference>
<proteinExistence type="inferred from homology"/>
<dbReference type="RefSeq" id="WP_241040944.1">
    <property type="nucleotide sequence ID" value="NZ_BAAAJF010000049.1"/>
</dbReference>
<evidence type="ECO:0000256" key="8">
    <source>
        <dbReference type="ARBA" id="ARBA00025046"/>
    </source>
</evidence>
<evidence type="ECO:0000256" key="12">
    <source>
        <dbReference type="ARBA" id="ARBA00047973"/>
    </source>
</evidence>
<sequence>MTTPPTHPLAGFSTATVSDALDRLGLPGSAYGLRPLSDTSARFWGRAFTVRYVAAGASPGTVGDYLDDVSPGEVVVLDNAGRTDCTVWGDILTTIAADRGVAGTVIDGVCRDVARALQLGYPIHSRGRFMRTGKDRVEVSDVGGPVSIGGVQVKAGDLVLGDPDGIVVVPAGMEDAVLGTATLIAAGEEAILADVLAGKSTLAQARVRHGYHHMQRPDERM</sequence>
<evidence type="ECO:0000256" key="1">
    <source>
        <dbReference type="ARBA" id="ARBA00001342"/>
    </source>
</evidence>
<comment type="function">
    <text evidence="8">Catalyzes the aldol cleavage of 4-hydroxy-4-methyl-2-oxoglutarate (HMG) into 2 molecules of pyruvate. Also contains a secondary oxaloacetate (OAA) decarboxylase activity due to the common pyruvate enolate transition state formed following C-C bond cleavage in the retro-aldol and decarboxylation reactions.</text>
</comment>
<gene>
    <name evidence="13" type="ORF">MMF94_30915</name>
</gene>
<accession>A0ABS9TNN0</accession>
<evidence type="ECO:0000256" key="3">
    <source>
        <dbReference type="ARBA" id="ARBA00008621"/>
    </source>
</evidence>
<evidence type="ECO:0000256" key="10">
    <source>
        <dbReference type="ARBA" id="ARBA00030169"/>
    </source>
</evidence>
<reference evidence="13 14" key="1">
    <citation type="submission" date="2022-03" db="EMBL/GenBank/DDBJ databases">
        <title>Pseudonocardia alaer sp. nov., a novel actinomycete isolated from reed forest soil.</title>
        <authorList>
            <person name="Wang L."/>
        </authorList>
    </citation>
    <scope>NUCLEOTIDE SEQUENCE [LARGE SCALE GENOMIC DNA]</scope>
    <source>
        <strain evidence="13 14">Y-16303</strain>
    </source>
</reference>
<dbReference type="Gene3D" id="3.50.30.40">
    <property type="entry name" value="Ribonuclease E inhibitor RraA/RraA-like"/>
    <property type="match status" value="1"/>
</dbReference>
<evidence type="ECO:0000313" key="14">
    <source>
        <dbReference type="Proteomes" id="UP001299970"/>
    </source>
</evidence>
<dbReference type="Proteomes" id="UP001299970">
    <property type="component" value="Unassembled WGS sequence"/>
</dbReference>
<comment type="subunit">
    <text evidence="4">Homotrimer.</text>
</comment>
<comment type="cofactor">
    <cofactor evidence="2">
        <name>a divalent metal cation</name>
        <dbReference type="ChEBI" id="CHEBI:60240"/>
    </cofactor>
</comment>
<evidence type="ECO:0000256" key="9">
    <source>
        <dbReference type="ARBA" id="ARBA00029596"/>
    </source>
</evidence>
<evidence type="ECO:0000256" key="11">
    <source>
        <dbReference type="ARBA" id="ARBA00032305"/>
    </source>
</evidence>
<protein>
    <recommendedName>
        <fullName evidence="7">Putative 4-hydroxy-4-methyl-2-oxoglutarate aldolase</fullName>
        <ecNumber evidence="6">4.1.1.112</ecNumber>
        <ecNumber evidence="5">4.1.3.17</ecNumber>
    </recommendedName>
    <alternativeName>
        <fullName evidence="11">Oxaloacetate decarboxylase</fullName>
    </alternativeName>
    <alternativeName>
        <fullName evidence="9">Regulator of ribonuclease activity homolog</fullName>
    </alternativeName>
    <alternativeName>
        <fullName evidence="10">RraA-like protein</fullName>
    </alternativeName>
</protein>
<dbReference type="EC" id="4.1.1.112" evidence="6"/>
<keyword evidence="14" id="KW-1185">Reference proteome</keyword>
<comment type="catalytic activity">
    <reaction evidence="12">
        <text>oxaloacetate + H(+) = pyruvate + CO2</text>
        <dbReference type="Rhea" id="RHEA:15641"/>
        <dbReference type="ChEBI" id="CHEBI:15361"/>
        <dbReference type="ChEBI" id="CHEBI:15378"/>
        <dbReference type="ChEBI" id="CHEBI:16452"/>
        <dbReference type="ChEBI" id="CHEBI:16526"/>
        <dbReference type="EC" id="4.1.1.112"/>
    </reaction>
</comment>
<dbReference type="EMBL" id="JAKXMK010000030">
    <property type="protein sequence ID" value="MCH6170134.1"/>
    <property type="molecule type" value="Genomic_DNA"/>
</dbReference>
<dbReference type="InterPro" id="IPR005493">
    <property type="entry name" value="RraA/RraA-like"/>
</dbReference>
<evidence type="ECO:0000256" key="4">
    <source>
        <dbReference type="ARBA" id="ARBA00011233"/>
    </source>
</evidence>
<evidence type="ECO:0000256" key="5">
    <source>
        <dbReference type="ARBA" id="ARBA00012213"/>
    </source>
</evidence>